<dbReference type="GO" id="GO:0003755">
    <property type="term" value="F:peptidyl-prolyl cis-trans isomerase activity"/>
    <property type="evidence" value="ECO:0007669"/>
    <property type="project" value="InterPro"/>
</dbReference>
<reference evidence="9" key="1">
    <citation type="submission" date="2017-05" db="UniProtKB">
        <authorList>
            <consortium name="EnsemblMetazoa"/>
        </authorList>
    </citation>
    <scope>IDENTIFICATION</scope>
</reference>
<dbReference type="InterPro" id="IPR044666">
    <property type="entry name" value="Cyclophilin_A-like"/>
</dbReference>
<feature type="compositionally biased region" description="Polar residues" evidence="7">
    <location>
        <begin position="740"/>
        <end position="755"/>
    </location>
</feature>
<evidence type="ECO:0000256" key="3">
    <source>
        <dbReference type="ARBA" id="ARBA00023242"/>
    </source>
</evidence>
<dbReference type="Gene3D" id="2.40.100.10">
    <property type="entry name" value="Cyclophilin-like"/>
    <property type="match status" value="1"/>
</dbReference>
<evidence type="ECO:0000256" key="4">
    <source>
        <dbReference type="ARBA" id="ARBA00040027"/>
    </source>
</evidence>
<feature type="domain" description="PPIase cyclophilin-type" evidence="8">
    <location>
        <begin position="834"/>
        <end position="910"/>
    </location>
</feature>
<feature type="region of interest" description="Disordered" evidence="7">
    <location>
        <begin position="1"/>
        <end position="29"/>
    </location>
</feature>
<dbReference type="STRING" id="400682.A0A1X7TKN4"/>
<name>A0A1X7TKN4_AMPQE</name>
<dbReference type="InParanoid" id="A0A1X7TKN4"/>
<dbReference type="eggNOG" id="KOG0885">
    <property type="taxonomic scope" value="Eukaryota"/>
</dbReference>
<dbReference type="InterPro" id="IPR002130">
    <property type="entry name" value="Cyclophilin-type_PPIase_dom"/>
</dbReference>
<evidence type="ECO:0000313" key="9">
    <source>
        <dbReference type="EnsemblMetazoa" id="Aqu2.1.15439_001"/>
    </source>
</evidence>
<dbReference type="PROSITE" id="PS50072">
    <property type="entry name" value="CSA_PPIASE_2"/>
    <property type="match status" value="1"/>
</dbReference>
<feature type="region of interest" description="Disordered" evidence="7">
    <location>
        <begin position="885"/>
        <end position="910"/>
    </location>
</feature>
<dbReference type="EnsemblMetazoa" id="Aqu2.1.15439_001">
    <property type="protein sequence ID" value="Aqu2.1.15439_001"/>
    <property type="gene ID" value="Aqu2.1.15439"/>
</dbReference>
<dbReference type="InterPro" id="IPR020892">
    <property type="entry name" value="Cyclophilin-type_PPIase_CS"/>
</dbReference>
<dbReference type="AlphaFoldDB" id="A0A1X7TKN4"/>
<dbReference type="PROSITE" id="PS00170">
    <property type="entry name" value="CSA_PPIASE_1"/>
    <property type="match status" value="1"/>
</dbReference>
<evidence type="ECO:0000256" key="5">
    <source>
        <dbReference type="ARBA" id="ARBA00042090"/>
    </source>
</evidence>
<dbReference type="Pfam" id="PF00160">
    <property type="entry name" value="Pro_isomerase"/>
    <property type="match status" value="1"/>
</dbReference>
<feature type="compositionally biased region" description="Basic and acidic residues" evidence="7">
    <location>
        <begin position="114"/>
        <end position="139"/>
    </location>
</feature>
<accession>A0A1X7TKN4</accession>
<comment type="subunit">
    <text evidence="6">Part of the activated spliceosome B/catalytic step 1 spliceosome, one of the forms of the spliceosome which has a well-formed active site but still cannot catalyze the branching reaction and is composed at least of 52 proteins, the U2, U5 and U6 snRNAs and the pre-mRNA. Recruited during early steps of activated spliceosome B maturation, it is probably one of the first proteins released from this complex as he matures to the spliceosome C complex. Component of the minor spliceosome, which splices U12-type introns.</text>
</comment>
<dbReference type="Gene3D" id="1.10.10.10">
    <property type="entry name" value="Winged helix-like DNA-binding domain superfamily/Winged helix DNA-binding domain"/>
    <property type="match status" value="1"/>
</dbReference>
<dbReference type="SUPFAM" id="SSF50891">
    <property type="entry name" value="Cyclophilin-like"/>
    <property type="match status" value="1"/>
</dbReference>
<dbReference type="PANTHER" id="PTHR45625">
    <property type="entry name" value="PEPTIDYL-PROLYL CIS-TRANS ISOMERASE-RELATED"/>
    <property type="match status" value="1"/>
</dbReference>
<feature type="region of interest" description="Disordered" evidence="7">
    <location>
        <begin position="740"/>
        <end position="759"/>
    </location>
</feature>
<keyword evidence="3" id="KW-0539">Nucleus</keyword>
<dbReference type="PANTHER" id="PTHR45625:SF6">
    <property type="entry name" value="SPLICEOSOME-ASSOCIATED PROTEIN CWC27 HOMOLOG"/>
    <property type="match status" value="1"/>
</dbReference>
<organism evidence="9">
    <name type="scientific">Amphimedon queenslandica</name>
    <name type="common">Sponge</name>
    <dbReference type="NCBI Taxonomy" id="400682"/>
    <lineage>
        <taxon>Eukaryota</taxon>
        <taxon>Metazoa</taxon>
        <taxon>Porifera</taxon>
        <taxon>Demospongiae</taxon>
        <taxon>Heteroscleromorpha</taxon>
        <taxon>Haplosclerida</taxon>
        <taxon>Niphatidae</taxon>
        <taxon>Amphimedon</taxon>
    </lineage>
</organism>
<dbReference type="GO" id="GO:0006457">
    <property type="term" value="P:protein folding"/>
    <property type="evidence" value="ECO:0007669"/>
    <property type="project" value="InterPro"/>
</dbReference>
<feature type="region of interest" description="Disordered" evidence="7">
    <location>
        <begin position="114"/>
        <end position="171"/>
    </location>
</feature>
<evidence type="ECO:0000256" key="7">
    <source>
        <dbReference type="SAM" id="MobiDB-lite"/>
    </source>
</evidence>
<dbReference type="InterPro" id="IPR029000">
    <property type="entry name" value="Cyclophilin-like_dom_sf"/>
</dbReference>
<evidence type="ECO:0000259" key="8">
    <source>
        <dbReference type="PROSITE" id="PS50072"/>
    </source>
</evidence>
<comment type="subcellular location">
    <subcellularLocation>
        <location evidence="1">Nucleus</location>
    </subcellularLocation>
</comment>
<evidence type="ECO:0000256" key="1">
    <source>
        <dbReference type="ARBA" id="ARBA00004123"/>
    </source>
</evidence>
<comment type="similarity">
    <text evidence="2">Belongs to the cyclophilin-type PPIase family.</text>
</comment>
<evidence type="ECO:0000256" key="6">
    <source>
        <dbReference type="ARBA" id="ARBA00046368"/>
    </source>
</evidence>
<evidence type="ECO:0000256" key="2">
    <source>
        <dbReference type="ARBA" id="ARBA00007365"/>
    </source>
</evidence>
<sequence length="910" mass="102000">IVPPTADPISTEDTPAADRIPDTQNPLTEDAVNEWLKSTVELTVKRVQMHGLPGSGKTCSQHLLLNKEPPEENSSTPIACRAVKATRISSHDDRMEIVDAEALLSRLANDLKEAATKQKDPPPEDPPPEDHDAKSKEYSSKTNPTGSPKDTKATKPANTAETKGPANDTEANKIINEIVEAIPNAEGKFDSNWVYFIDSGGQTAFQELLPLFTRASSFNIITIDLSKGINEKLEQNYRIKGASLSQVENSKFLYTNIKFLNDVLYFGAILQPYHPPGSEENTSPGPATPQYPQYFVLGTHKDEAKQEVIKQYNKELSSLTSGSEKKGYRIIPAVRNGDIIYAVNTTLKPGPEREAEAKRLCKIIRKKVSGEKIPIPVRWFAFELTLLEKAKSCSFLQLDDVLRAGNSLKMTDDQTKEALQYLHNVTIILYYPQVLPDVVFVDPHPILDILSRLLALVTYQIPQEHLDHFVKEGVDLSESEETNLTKNGLFTQALLEKLKDDEDFPKADFIKLLLYLHIIIETDKPSEYFIPSALPSYPKTDKPLKSDIIDPLQIIWRSPVMEQEQDPCVILPVPFGIFPLAIVNLMKRTEQPKFHFPNTSSQCLRYRDAMSFRVYHQKNYIGTVHIIKKHECIEHRQIEDVQVEHRHIEIYFEGDAWKYCSLIREAVKEAISSSSKAINIKPDGYEFAFACPSIEGCYRIVTNVHEKKVQCTLCTKPPTISGGEKYWSWFDLKSLAEGTDASSAQPHQDSTTVNPDSDEVGQLGITDLNMVQTVLKEAQFGPVNWNNLGLKLGLYQPKLNVIGEGGGDADNHLRKTLEAWLEEPPTKGKVLLKTTLGDIDIELWSKEAPLACRNFIQLCLEDYYNDTIFHRVVFEFVAQGGDPTGTGEGGESIYGSPFKDETVSSETQVQ</sequence>
<protein>
    <recommendedName>
        <fullName evidence="4">Spliceosome-associated protein CWC27 homolog</fullName>
    </recommendedName>
    <alternativeName>
        <fullName evidence="5">Probable inactive peptidyl-prolyl cis-trans isomerase CWC27 homolog</fullName>
    </alternativeName>
</protein>
<dbReference type="GO" id="GO:0071013">
    <property type="term" value="C:catalytic step 2 spliceosome"/>
    <property type="evidence" value="ECO:0007669"/>
    <property type="project" value="TreeGrafter"/>
</dbReference>
<proteinExistence type="inferred from homology"/>
<dbReference type="InterPro" id="IPR036388">
    <property type="entry name" value="WH-like_DNA-bd_sf"/>
</dbReference>